<gene>
    <name evidence="1" type="ORF">AGOR_G00131940</name>
</gene>
<keyword evidence="2" id="KW-1185">Reference proteome</keyword>
<sequence>MAVAVTVSVLQELEGVEQCEVQCWRQVRPRLVGALCGELLETVSPKDLQRALRGKWDAERAEVGCNTSAIEESAITPGDAHGDNQLSGLLKEKKKKRGVRRFFSRLWKAVRRSCCCCCVSVEADALPHINGPVHSTLAVIIWWRCPAYVHMVMGILNGEKSYMRTQRDNGTQVLVYALIAPLKN</sequence>
<comment type="caution">
    <text evidence="1">The sequence shown here is derived from an EMBL/GenBank/DDBJ whole genome shotgun (WGS) entry which is preliminary data.</text>
</comment>
<name>A0A8T3D8B7_9TELE</name>
<evidence type="ECO:0000313" key="1">
    <source>
        <dbReference type="EMBL" id="KAI1892302.1"/>
    </source>
</evidence>
<dbReference type="EMBL" id="JAERUA010000012">
    <property type="protein sequence ID" value="KAI1892302.1"/>
    <property type="molecule type" value="Genomic_DNA"/>
</dbReference>
<protein>
    <submittedName>
        <fullName evidence="1">Uncharacterized protein</fullName>
    </submittedName>
</protein>
<reference evidence="1" key="1">
    <citation type="submission" date="2021-01" db="EMBL/GenBank/DDBJ databases">
        <authorList>
            <person name="Zahm M."/>
            <person name="Roques C."/>
            <person name="Cabau C."/>
            <person name="Klopp C."/>
            <person name="Donnadieu C."/>
            <person name="Jouanno E."/>
            <person name="Lampietro C."/>
            <person name="Louis A."/>
            <person name="Herpin A."/>
            <person name="Echchiki A."/>
            <person name="Berthelot C."/>
            <person name="Parey E."/>
            <person name="Roest-Crollius H."/>
            <person name="Braasch I."/>
            <person name="Postlethwait J."/>
            <person name="Bobe J."/>
            <person name="Montfort J."/>
            <person name="Bouchez O."/>
            <person name="Begum T."/>
            <person name="Mejri S."/>
            <person name="Adams A."/>
            <person name="Chen W.-J."/>
            <person name="Guiguen Y."/>
        </authorList>
    </citation>
    <scope>NUCLEOTIDE SEQUENCE</scope>
    <source>
        <tissue evidence="1">Blood</tissue>
    </source>
</reference>
<dbReference type="AlphaFoldDB" id="A0A8T3D8B7"/>
<dbReference type="Proteomes" id="UP000829720">
    <property type="component" value="Unassembled WGS sequence"/>
</dbReference>
<dbReference type="OrthoDB" id="10569245at2759"/>
<proteinExistence type="predicted"/>
<evidence type="ECO:0000313" key="2">
    <source>
        <dbReference type="Proteomes" id="UP000829720"/>
    </source>
</evidence>
<accession>A0A8T3D8B7</accession>
<organism evidence="1 2">
    <name type="scientific">Albula goreensis</name>
    <dbReference type="NCBI Taxonomy" id="1534307"/>
    <lineage>
        <taxon>Eukaryota</taxon>
        <taxon>Metazoa</taxon>
        <taxon>Chordata</taxon>
        <taxon>Craniata</taxon>
        <taxon>Vertebrata</taxon>
        <taxon>Euteleostomi</taxon>
        <taxon>Actinopterygii</taxon>
        <taxon>Neopterygii</taxon>
        <taxon>Teleostei</taxon>
        <taxon>Albuliformes</taxon>
        <taxon>Albulidae</taxon>
        <taxon>Albula</taxon>
    </lineage>
</organism>